<sequence length="160" mass="18244">MSKTRRRIWGGASIVDRGMSTGKSLGCLERLRSPLPLKSSLLILGIDLESFDNSILGLRKARRILFVAVTFTARWSTGSGLTSAWVHSSMFNTPSRRSSRDRLRCRRCRRSLWRNKRCSWHLSRGERESLAQVGVVLRFDTGVQVPSWISKPFRHRGSLT</sequence>
<dbReference type="EMBL" id="MU155289">
    <property type="protein sequence ID" value="KAF9476567.1"/>
    <property type="molecule type" value="Genomic_DNA"/>
</dbReference>
<keyword evidence="2" id="KW-1185">Reference proteome</keyword>
<organism evidence="1 2">
    <name type="scientific">Pholiota conissans</name>
    <dbReference type="NCBI Taxonomy" id="109636"/>
    <lineage>
        <taxon>Eukaryota</taxon>
        <taxon>Fungi</taxon>
        <taxon>Dikarya</taxon>
        <taxon>Basidiomycota</taxon>
        <taxon>Agaricomycotina</taxon>
        <taxon>Agaricomycetes</taxon>
        <taxon>Agaricomycetidae</taxon>
        <taxon>Agaricales</taxon>
        <taxon>Agaricineae</taxon>
        <taxon>Strophariaceae</taxon>
        <taxon>Pholiota</taxon>
    </lineage>
</organism>
<proteinExistence type="predicted"/>
<dbReference type="AlphaFoldDB" id="A0A9P5YVM4"/>
<comment type="caution">
    <text evidence="1">The sequence shown here is derived from an EMBL/GenBank/DDBJ whole genome shotgun (WGS) entry which is preliminary data.</text>
</comment>
<name>A0A9P5YVM4_9AGAR</name>
<evidence type="ECO:0000313" key="1">
    <source>
        <dbReference type="EMBL" id="KAF9476567.1"/>
    </source>
</evidence>
<reference evidence="1" key="1">
    <citation type="submission" date="2020-11" db="EMBL/GenBank/DDBJ databases">
        <authorList>
            <consortium name="DOE Joint Genome Institute"/>
            <person name="Ahrendt S."/>
            <person name="Riley R."/>
            <person name="Andreopoulos W."/>
            <person name="Labutti K."/>
            <person name="Pangilinan J."/>
            <person name="Ruiz-Duenas F.J."/>
            <person name="Barrasa J.M."/>
            <person name="Sanchez-Garcia M."/>
            <person name="Camarero S."/>
            <person name="Miyauchi S."/>
            <person name="Serrano A."/>
            <person name="Linde D."/>
            <person name="Babiker R."/>
            <person name="Drula E."/>
            <person name="Ayuso-Fernandez I."/>
            <person name="Pacheco R."/>
            <person name="Padilla G."/>
            <person name="Ferreira P."/>
            <person name="Barriuso J."/>
            <person name="Kellner H."/>
            <person name="Castanera R."/>
            <person name="Alfaro M."/>
            <person name="Ramirez L."/>
            <person name="Pisabarro A.G."/>
            <person name="Kuo A."/>
            <person name="Tritt A."/>
            <person name="Lipzen A."/>
            <person name="He G."/>
            <person name="Yan M."/>
            <person name="Ng V."/>
            <person name="Cullen D."/>
            <person name="Martin F."/>
            <person name="Rosso M.-N."/>
            <person name="Henrissat B."/>
            <person name="Hibbett D."/>
            <person name="Martinez A.T."/>
            <person name="Grigoriev I.V."/>
        </authorList>
    </citation>
    <scope>NUCLEOTIDE SEQUENCE</scope>
    <source>
        <strain evidence="1">CIRM-BRFM 674</strain>
    </source>
</reference>
<accession>A0A9P5YVM4</accession>
<protein>
    <submittedName>
        <fullName evidence="1">Uncharacterized protein</fullName>
    </submittedName>
</protein>
<gene>
    <name evidence="1" type="ORF">BDN70DRAFT_165323</name>
</gene>
<dbReference type="Proteomes" id="UP000807469">
    <property type="component" value="Unassembled WGS sequence"/>
</dbReference>
<evidence type="ECO:0000313" key="2">
    <source>
        <dbReference type="Proteomes" id="UP000807469"/>
    </source>
</evidence>